<evidence type="ECO:0000256" key="2">
    <source>
        <dbReference type="ARBA" id="ARBA00022857"/>
    </source>
</evidence>
<gene>
    <name evidence="6" type="ORF">LCGC14_0116850</name>
</gene>
<evidence type="ECO:0000313" key="6">
    <source>
        <dbReference type="EMBL" id="KKO01471.1"/>
    </source>
</evidence>
<comment type="caution">
    <text evidence="6">The sequence shown here is derived from an EMBL/GenBank/DDBJ whole genome shotgun (WGS) entry which is preliminary data.</text>
</comment>
<dbReference type="GO" id="GO:0005737">
    <property type="term" value="C:cytoplasm"/>
    <property type="evidence" value="ECO:0007669"/>
    <property type="project" value="TreeGrafter"/>
</dbReference>
<dbReference type="SUPFAM" id="SSF48179">
    <property type="entry name" value="6-phosphogluconate dehydrogenase C-terminal domain-like"/>
    <property type="match status" value="1"/>
</dbReference>
<dbReference type="InterPro" id="IPR008927">
    <property type="entry name" value="6-PGluconate_DH-like_C_sf"/>
</dbReference>
<dbReference type="PANTHER" id="PTHR21708:SF26">
    <property type="entry name" value="2-DEHYDROPANTOATE 2-REDUCTASE"/>
    <property type="match status" value="1"/>
</dbReference>
<dbReference type="SUPFAM" id="SSF51735">
    <property type="entry name" value="NAD(P)-binding Rossmann-fold domains"/>
    <property type="match status" value="1"/>
</dbReference>
<proteinExistence type="inferred from homology"/>
<evidence type="ECO:0000256" key="3">
    <source>
        <dbReference type="ARBA" id="ARBA00023002"/>
    </source>
</evidence>
<dbReference type="InterPro" id="IPR013752">
    <property type="entry name" value="KPA_reductase"/>
</dbReference>
<keyword evidence="2" id="KW-0521">NADP</keyword>
<dbReference type="AlphaFoldDB" id="A0A0F9V8A5"/>
<dbReference type="InterPro" id="IPR051402">
    <property type="entry name" value="KPR-Related"/>
</dbReference>
<name>A0A0F9V8A5_9ZZZZ</name>
<keyword evidence="3" id="KW-0560">Oxidoreductase</keyword>
<dbReference type="GO" id="GO:0015940">
    <property type="term" value="P:pantothenate biosynthetic process"/>
    <property type="evidence" value="ECO:0007669"/>
    <property type="project" value="InterPro"/>
</dbReference>
<accession>A0A0F9V8A5</accession>
<dbReference type="Gene3D" id="3.40.50.720">
    <property type="entry name" value="NAD(P)-binding Rossmann-like Domain"/>
    <property type="match status" value="1"/>
</dbReference>
<dbReference type="InterPro" id="IPR013328">
    <property type="entry name" value="6PGD_dom2"/>
</dbReference>
<dbReference type="NCBIfam" id="TIGR00745">
    <property type="entry name" value="apbA_panE"/>
    <property type="match status" value="1"/>
</dbReference>
<dbReference type="Pfam" id="PF08546">
    <property type="entry name" value="ApbA_C"/>
    <property type="match status" value="1"/>
</dbReference>
<dbReference type="InterPro" id="IPR003710">
    <property type="entry name" value="ApbA"/>
</dbReference>
<dbReference type="EMBL" id="LAZR01000035">
    <property type="protein sequence ID" value="KKO01471.1"/>
    <property type="molecule type" value="Genomic_DNA"/>
</dbReference>
<evidence type="ECO:0000259" key="5">
    <source>
        <dbReference type="Pfam" id="PF08546"/>
    </source>
</evidence>
<dbReference type="Gene3D" id="1.10.1040.10">
    <property type="entry name" value="N-(1-d-carboxylethyl)-l-norvaline Dehydrogenase, domain 2"/>
    <property type="match status" value="1"/>
</dbReference>
<sequence>MQQSKPRIGIIGTGAIGGFYGLMLAKGGHDVHFLLRSEYKDVAEKGITIDSMVHGQLTLNPVQAYRDVADMPACDWLLVGAKSTTNPELAPVIAQAAADGAKVILLQNGLNNEQHLRPLLPDTIHLIGGLCYVCLFREAPGVVKHQANGLIDLGYHSGPADEQGATAIIAEAAELFKSAGIAARTMANVDAARWQKLVWNAAFNGVHVLLNEGTEGLLANPSSRKLISDLMAEVVAAAQACGHEMPADYPEKLLAATRQMPDYYASMYHDWLHKRPMELDSLYGEALRLAAAAGCRMPKTEALLDMLQFIQDGYLAK</sequence>
<feature type="domain" description="Ketopantoate reductase N-terminal" evidence="4">
    <location>
        <begin position="8"/>
        <end position="157"/>
    </location>
</feature>
<dbReference type="FunFam" id="1.10.1040.10:FF:000017">
    <property type="entry name" value="2-dehydropantoate 2-reductase"/>
    <property type="match status" value="1"/>
</dbReference>
<protein>
    <recommendedName>
        <fullName evidence="7">Ketopantoate reductase N-terminal domain-containing protein</fullName>
    </recommendedName>
</protein>
<organism evidence="6">
    <name type="scientific">marine sediment metagenome</name>
    <dbReference type="NCBI Taxonomy" id="412755"/>
    <lineage>
        <taxon>unclassified sequences</taxon>
        <taxon>metagenomes</taxon>
        <taxon>ecological metagenomes</taxon>
    </lineage>
</organism>
<evidence type="ECO:0008006" key="7">
    <source>
        <dbReference type="Google" id="ProtNLM"/>
    </source>
</evidence>
<feature type="domain" description="Ketopantoate reductase C-terminal" evidence="5">
    <location>
        <begin position="188"/>
        <end position="311"/>
    </location>
</feature>
<dbReference type="GO" id="GO:0008677">
    <property type="term" value="F:2-dehydropantoate 2-reductase activity"/>
    <property type="evidence" value="ECO:0007669"/>
    <property type="project" value="InterPro"/>
</dbReference>
<dbReference type="Pfam" id="PF02558">
    <property type="entry name" value="ApbA"/>
    <property type="match status" value="1"/>
</dbReference>
<comment type="similarity">
    <text evidence="1">Belongs to the ketopantoate reductase family.</text>
</comment>
<dbReference type="NCBIfam" id="NF004887">
    <property type="entry name" value="PRK06249.1"/>
    <property type="match status" value="1"/>
</dbReference>
<dbReference type="PANTHER" id="PTHR21708">
    <property type="entry name" value="PROBABLE 2-DEHYDROPANTOATE 2-REDUCTASE"/>
    <property type="match status" value="1"/>
</dbReference>
<reference evidence="6" key="1">
    <citation type="journal article" date="2015" name="Nature">
        <title>Complex archaea that bridge the gap between prokaryotes and eukaryotes.</title>
        <authorList>
            <person name="Spang A."/>
            <person name="Saw J.H."/>
            <person name="Jorgensen S.L."/>
            <person name="Zaremba-Niedzwiedzka K."/>
            <person name="Martijn J."/>
            <person name="Lind A.E."/>
            <person name="van Eijk R."/>
            <person name="Schleper C."/>
            <person name="Guy L."/>
            <person name="Ettema T.J."/>
        </authorList>
    </citation>
    <scope>NUCLEOTIDE SEQUENCE</scope>
</reference>
<dbReference type="InterPro" id="IPR036291">
    <property type="entry name" value="NAD(P)-bd_dom_sf"/>
</dbReference>
<dbReference type="InterPro" id="IPR013332">
    <property type="entry name" value="KPR_N"/>
</dbReference>
<evidence type="ECO:0000259" key="4">
    <source>
        <dbReference type="Pfam" id="PF02558"/>
    </source>
</evidence>
<evidence type="ECO:0000256" key="1">
    <source>
        <dbReference type="ARBA" id="ARBA00007870"/>
    </source>
</evidence>